<dbReference type="GO" id="GO:0051604">
    <property type="term" value="P:protein maturation"/>
    <property type="evidence" value="ECO:0007669"/>
    <property type="project" value="TreeGrafter"/>
</dbReference>
<dbReference type="OrthoDB" id="77601at2759"/>
<sequence>MNNSDILVAHVGAGRHSSSKSKQYGKLLHEALAYNEIQEVGEILEKNALTNTGYGSALDYNGEVNCDCSFMISRNGQVSSGSAHNICHDTPIRSTIELFQKVDEVYCNKLGYFGLNRPVLVDYGNKTLRSMINLEETPHKNLVSSHAKKIYDLYKTKLDDDESLALEALPDVQDTIGIISIQSSGSSIASSSGGNFFKLPGRIGCAGVIGAAIYRLERNNKEVYCLCSGNGEDILTMQLASMVCHSLLEAEDDYSDTIVNTIMQRKKDLSLNSPGSSEFCVPYVGVLCLIRDISLEETTLLYCHSTESFYFGFKSQRGKEVVRSTHDPKKVGKTFVRGEYRL</sequence>
<dbReference type="STRING" id="559304.G8Y1C6"/>
<organism evidence="3 4">
    <name type="scientific">Pichia sorbitophila (strain ATCC MYA-4447 / BCRC 22081 / CBS 7064 / NBRC 10061 / NRRL Y-12695)</name>
    <name type="common">Hybrid yeast</name>
    <dbReference type="NCBI Taxonomy" id="559304"/>
    <lineage>
        <taxon>Eukaryota</taxon>
        <taxon>Fungi</taxon>
        <taxon>Dikarya</taxon>
        <taxon>Ascomycota</taxon>
        <taxon>Saccharomycotina</taxon>
        <taxon>Pichiomycetes</taxon>
        <taxon>Debaryomycetaceae</taxon>
        <taxon>Millerozyma</taxon>
    </lineage>
</organism>
<dbReference type="AlphaFoldDB" id="G8Y1C6"/>
<dbReference type="HOGENOM" id="CLU_021603_5_1_1"/>
<dbReference type="Pfam" id="PF01112">
    <property type="entry name" value="Asparaginase_2"/>
    <property type="match status" value="1"/>
</dbReference>
<dbReference type="InterPro" id="IPR029055">
    <property type="entry name" value="Ntn_hydrolases_N"/>
</dbReference>
<evidence type="ECO:0000256" key="1">
    <source>
        <dbReference type="PIRSR" id="PIRSR600246-1"/>
    </source>
</evidence>
<proteinExistence type="predicted"/>
<dbReference type="EMBL" id="FO082046">
    <property type="protein sequence ID" value="CCE86629.1"/>
    <property type="molecule type" value="Genomic_DNA"/>
</dbReference>
<protein>
    <submittedName>
        <fullName evidence="3">Piso0_005130 protein</fullName>
    </submittedName>
</protein>
<dbReference type="GO" id="GO:0004298">
    <property type="term" value="F:threonine-type endopeptidase activity"/>
    <property type="evidence" value="ECO:0007669"/>
    <property type="project" value="TreeGrafter"/>
</dbReference>
<dbReference type="GO" id="GO:0005737">
    <property type="term" value="C:cytoplasm"/>
    <property type="evidence" value="ECO:0007669"/>
    <property type="project" value="TreeGrafter"/>
</dbReference>
<evidence type="ECO:0000313" key="3">
    <source>
        <dbReference type="EMBL" id="CCE86629.1"/>
    </source>
</evidence>
<dbReference type="SUPFAM" id="SSF56235">
    <property type="entry name" value="N-terminal nucleophile aminohydrolases (Ntn hydrolases)"/>
    <property type="match status" value="1"/>
</dbReference>
<dbReference type="OMA" id="WEIANNI"/>
<evidence type="ECO:0000313" key="4">
    <source>
        <dbReference type="Proteomes" id="UP000005222"/>
    </source>
</evidence>
<dbReference type="PANTHER" id="PTHR10188:SF8">
    <property type="entry name" value="THREONINE ASPARTASE 1"/>
    <property type="match status" value="1"/>
</dbReference>
<feature type="site" description="Cleavage; by autolysis" evidence="2">
    <location>
        <begin position="174"/>
        <end position="175"/>
    </location>
</feature>
<dbReference type="InterPro" id="IPR000246">
    <property type="entry name" value="Peptidase_T2"/>
</dbReference>
<evidence type="ECO:0000256" key="2">
    <source>
        <dbReference type="PIRSR" id="PIRSR600246-3"/>
    </source>
</evidence>
<dbReference type="eggNOG" id="KOG1592">
    <property type="taxonomic scope" value="Eukaryota"/>
</dbReference>
<dbReference type="PANTHER" id="PTHR10188">
    <property type="entry name" value="L-ASPARAGINASE"/>
    <property type="match status" value="1"/>
</dbReference>
<name>G8Y1C6_PICSO</name>
<accession>G8Y1C6</accession>
<reference evidence="3 4" key="1">
    <citation type="journal article" date="2012" name="G3 (Bethesda)">
        <title>Pichia sorbitophila, an interspecies yeast hybrid reveals early steps of genome resolution following polyploidization.</title>
        <authorList>
            <person name="Leh Louis V."/>
            <person name="Despons L."/>
            <person name="Friedrich A."/>
            <person name="Martin T."/>
            <person name="Durrens P."/>
            <person name="Casaregola S."/>
            <person name="Neuveglise C."/>
            <person name="Fairhead C."/>
            <person name="Marck C."/>
            <person name="Cruz J.A."/>
            <person name="Straub M.L."/>
            <person name="Kugler V."/>
            <person name="Sacerdot C."/>
            <person name="Uzunov Z."/>
            <person name="Thierry A."/>
            <person name="Weiss S."/>
            <person name="Bleykasten C."/>
            <person name="De Montigny J."/>
            <person name="Jacques N."/>
            <person name="Jung P."/>
            <person name="Lemaire M."/>
            <person name="Mallet S."/>
            <person name="Morel G."/>
            <person name="Richard G.F."/>
            <person name="Sarkar A."/>
            <person name="Savel G."/>
            <person name="Schacherer J."/>
            <person name="Seret M.L."/>
            <person name="Talla E."/>
            <person name="Samson G."/>
            <person name="Jubin C."/>
            <person name="Poulain J."/>
            <person name="Vacherie B."/>
            <person name="Barbe V."/>
            <person name="Pelletier E."/>
            <person name="Sherman D.J."/>
            <person name="Westhof E."/>
            <person name="Weissenbach J."/>
            <person name="Baret P.V."/>
            <person name="Wincker P."/>
            <person name="Gaillardin C."/>
            <person name="Dujon B."/>
            <person name="Souciet J.L."/>
        </authorList>
    </citation>
    <scope>NUCLEOTIDE SEQUENCE [LARGE SCALE GENOMIC DNA]</scope>
    <source>
        <strain evidence="4">ATCC MYA-4447 / BCRC 22081 / CBS 7064 / NBRC 10061 / NRRL Y-12695</strain>
    </source>
</reference>
<dbReference type="InParanoid" id="G8Y1C6"/>
<feature type="active site" description="Nucleophile" evidence="1">
    <location>
        <position position="175"/>
    </location>
</feature>
<keyword evidence="4" id="KW-1185">Reference proteome</keyword>
<gene>
    <name evidence="3" type="primary">Piso0_005130</name>
    <name evidence="3" type="ORF">GNLVRS01_PISO0N08461g</name>
</gene>
<dbReference type="Proteomes" id="UP000005222">
    <property type="component" value="Chromosome N"/>
</dbReference>
<dbReference type="Gene3D" id="3.60.20.30">
    <property type="entry name" value="(Glycosyl)asparaginase"/>
    <property type="match status" value="1"/>
</dbReference>